<accession>A0ABQ2I587</accession>
<reference evidence="2" key="1">
    <citation type="journal article" date="2019" name="Int. J. Syst. Evol. Microbiol.">
        <title>The Global Catalogue of Microorganisms (GCM) 10K type strain sequencing project: providing services to taxonomists for standard genome sequencing and annotation.</title>
        <authorList>
            <consortium name="The Broad Institute Genomics Platform"/>
            <consortium name="The Broad Institute Genome Sequencing Center for Infectious Disease"/>
            <person name="Wu L."/>
            <person name="Ma J."/>
        </authorList>
    </citation>
    <scope>NUCLEOTIDE SEQUENCE [LARGE SCALE GENOMIC DNA]</scope>
    <source>
        <strain evidence="2">CGMCC 4.7319</strain>
    </source>
</reference>
<evidence type="ECO:0000313" key="2">
    <source>
        <dbReference type="Proteomes" id="UP000597656"/>
    </source>
</evidence>
<comment type="caution">
    <text evidence="1">The sequence shown here is derived from an EMBL/GenBank/DDBJ whole genome shotgun (WGS) entry which is preliminary data.</text>
</comment>
<gene>
    <name evidence="1" type="ORF">GCM10011609_43710</name>
</gene>
<dbReference type="RefSeq" id="WP_189156588.1">
    <property type="nucleotide sequence ID" value="NZ_BMNC01000005.1"/>
</dbReference>
<proteinExistence type="predicted"/>
<protein>
    <submittedName>
        <fullName evidence="1">Uncharacterized protein</fullName>
    </submittedName>
</protein>
<name>A0ABQ2I587_9PSEU</name>
<organism evidence="1 2">
    <name type="scientific">Lentzea pudingi</name>
    <dbReference type="NCBI Taxonomy" id="1789439"/>
    <lineage>
        <taxon>Bacteria</taxon>
        <taxon>Bacillati</taxon>
        <taxon>Actinomycetota</taxon>
        <taxon>Actinomycetes</taxon>
        <taxon>Pseudonocardiales</taxon>
        <taxon>Pseudonocardiaceae</taxon>
        <taxon>Lentzea</taxon>
    </lineage>
</organism>
<sequence>MREETAVGGSLGLLCSTELDGLGDQLPVRVLERELRERLGDWRITPLARQAHSHRADGGLGATPLSSVGPDDFHLIVVSPSGPLEIAEVPGNAVAVAVRTGGKAGLRVLSTRDEGPDVVPNVGVLADRLVEPAVLTARVQHLRQLGRLPEHRYLVLHVTASTPLARLRPAVAKAAELLAIDHVVVLPTGVKPEDTGWPTMPHDAVVEDRLAVIANAAAVVAGDEHVAAAAQAFGRTWVLFDPKGADRAAVEQFGSADQVVTAPSRLVTAMRRALKVERSAKAVRLLDDHLNAVARLAEEAFARTGGVEPRVALLAAENQALRKAHRQLHARLIAEREAVVEHMLSRSGDIGPDLATERRLHADLAARHRDVLAALAAERAELAAMRSTKLYRWTRLPRVVYGKLRGR</sequence>
<keyword evidence="2" id="KW-1185">Reference proteome</keyword>
<dbReference type="Proteomes" id="UP000597656">
    <property type="component" value="Unassembled WGS sequence"/>
</dbReference>
<evidence type="ECO:0000313" key="1">
    <source>
        <dbReference type="EMBL" id="GGN00541.1"/>
    </source>
</evidence>
<dbReference type="EMBL" id="BMNC01000005">
    <property type="protein sequence ID" value="GGN00541.1"/>
    <property type="molecule type" value="Genomic_DNA"/>
</dbReference>